<dbReference type="AlphaFoldDB" id="A0A7J4TJR8"/>
<feature type="transmembrane region" description="Helical" evidence="1">
    <location>
        <begin position="99"/>
        <end position="117"/>
    </location>
</feature>
<feature type="transmembrane region" description="Helical" evidence="1">
    <location>
        <begin position="195"/>
        <end position="214"/>
    </location>
</feature>
<reference evidence="4" key="1">
    <citation type="journal article" date="2020" name="bioRxiv">
        <title>A rank-normalized archaeal taxonomy based on genome phylogeny resolves widespread incomplete and uneven classifications.</title>
        <authorList>
            <person name="Rinke C."/>
            <person name="Chuvochina M."/>
            <person name="Mussig A.J."/>
            <person name="Chaumeil P.-A."/>
            <person name="Waite D.W."/>
            <person name="Whitman W.B."/>
            <person name="Parks D.H."/>
            <person name="Hugenholtz P."/>
        </authorList>
    </citation>
    <scope>NUCLEOTIDE SEQUENCE [LARGE SCALE GENOMIC DNA]</scope>
</reference>
<dbReference type="InterPro" id="IPR003675">
    <property type="entry name" value="Rce1/LyrA-like_dom"/>
</dbReference>
<feature type="transmembrane region" description="Helical" evidence="1">
    <location>
        <begin position="138"/>
        <end position="155"/>
    </location>
</feature>
<feature type="transmembrane region" description="Helical" evidence="1">
    <location>
        <begin position="246"/>
        <end position="267"/>
    </location>
</feature>
<keyword evidence="1" id="KW-0812">Transmembrane</keyword>
<feature type="transmembrane region" description="Helical" evidence="1">
    <location>
        <begin position="73"/>
        <end position="93"/>
    </location>
</feature>
<feature type="transmembrane region" description="Helical" evidence="1">
    <location>
        <begin position="161"/>
        <end position="183"/>
    </location>
</feature>
<keyword evidence="3" id="KW-0378">Hydrolase</keyword>
<dbReference type="GO" id="GO:0006508">
    <property type="term" value="P:proteolysis"/>
    <property type="evidence" value="ECO:0007669"/>
    <property type="project" value="UniProtKB-KW"/>
</dbReference>
<evidence type="ECO:0000313" key="3">
    <source>
        <dbReference type="EMBL" id="HII84277.1"/>
    </source>
</evidence>
<accession>A0A7J4TJR8</accession>
<organism evidence="3 4">
    <name type="scientific">Methanobacterium subterraneum</name>
    <dbReference type="NCBI Taxonomy" id="59277"/>
    <lineage>
        <taxon>Archaea</taxon>
        <taxon>Methanobacteriati</taxon>
        <taxon>Methanobacteriota</taxon>
        <taxon>Methanomada group</taxon>
        <taxon>Methanobacteria</taxon>
        <taxon>Methanobacteriales</taxon>
        <taxon>Methanobacteriaceae</taxon>
        <taxon>Methanobacterium</taxon>
    </lineage>
</organism>
<name>A0A7J4TJR8_9EURY</name>
<feature type="transmembrane region" description="Helical" evidence="1">
    <location>
        <begin position="21"/>
        <end position="43"/>
    </location>
</feature>
<dbReference type="EMBL" id="DUHE01000154">
    <property type="protein sequence ID" value="HII84277.1"/>
    <property type="molecule type" value="Genomic_DNA"/>
</dbReference>
<keyword evidence="1" id="KW-1133">Transmembrane helix</keyword>
<sequence length="275" mass="30664">MNVKNAEKVNEKRFEMGFPTGYIITLIAYLLALIAAELLTTYVNKTWGLAAHTIILFALLVNAAMVESHDFSNLLRSLMPIPIIRIVGLSIPMMQIKPLYWFPIVAIPLFAASVVIMRSQNLTLHDVGLFVGNIKIQTLIALSGFVTGIIEFFILRPDPLIAEFTPLLLIGAFFILLISTGLAEELLFRGILQNNVMNMFGATFGLIYTSLVFATMHIGWIYFTDLIFVFCVALFYGYCLIRTKSLVGITVAHGISNTMLFLVMPFVNLAMFGLH</sequence>
<dbReference type="GO" id="GO:0080120">
    <property type="term" value="P:CAAX-box protein maturation"/>
    <property type="evidence" value="ECO:0007669"/>
    <property type="project" value="UniProtKB-ARBA"/>
</dbReference>
<evidence type="ECO:0000313" key="4">
    <source>
        <dbReference type="Proteomes" id="UP000586031"/>
    </source>
</evidence>
<evidence type="ECO:0000259" key="2">
    <source>
        <dbReference type="Pfam" id="PF02517"/>
    </source>
</evidence>
<keyword evidence="3" id="KW-0482">Metalloprotease</keyword>
<dbReference type="GO" id="GO:0008237">
    <property type="term" value="F:metallopeptidase activity"/>
    <property type="evidence" value="ECO:0007669"/>
    <property type="project" value="UniProtKB-KW"/>
</dbReference>
<feature type="transmembrane region" description="Helical" evidence="1">
    <location>
        <begin position="49"/>
        <end position="66"/>
    </location>
</feature>
<keyword evidence="1" id="KW-0472">Membrane</keyword>
<evidence type="ECO:0000256" key="1">
    <source>
        <dbReference type="SAM" id="Phobius"/>
    </source>
</evidence>
<protein>
    <submittedName>
        <fullName evidence="3">CPBP family intramembrane metalloprotease</fullName>
    </submittedName>
</protein>
<dbReference type="GO" id="GO:0004175">
    <property type="term" value="F:endopeptidase activity"/>
    <property type="evidence" value="ECO:0007669"/>
    <property type="project" value="UniProtKB-ARBA"/>
</dbReference>
<dbReference type="Proteomes" id="UP000586031">
    <property type="component" value="Unassembled WGS sequence"/>
</dbReference>
<comment type="caution">
    <text evidence="3">The sequence shown here is derived from an EMBL/GenBank/DDBJ whole genome shotgun (WGS) entry which is preliminary data.</text>
</comment>
<proteinExistence type="predicted"/>
<dbReference type="Pfam" id="PF02517">
    <property type="entry name" value="Rce1-like"/>
    <property type="match status" value="1"/>
</dbReference>
<gene>
    <name evidence="3" type="ORF">HA271_05460</name>
</gene>
<keyword evidence="3" id="KW-0645">Protease</keyword>
<feature type="transmembrane region" description="Helical" evidence="1">
    <location>
        <begin position="220"/>
        <end position="239"/>
    </location>
</feature>
<feature type="domain" description="CAAX prenyl protease 2/Lysostaphin resistance protein A-like" evidence="2">
    <location>
        <begin position="169"/>
        <end position="259"/>
    </location>
</feature>